<feature type="region of interest" description="Disordered" evidence="2">
    <location>
        <begin position="1"/>
        <end position="20"/>
    </location>
</feature>
<evidence type="ECO:0000256" key="1">
    <source>
        <dbReference type="ARBA" id="ARBA00022468"/>
    </source>
</evidence>
<dbReference type="GO" id="GO:0005938">
    <property type="term" value="C:cell cortex"/>
    <property type="evidence" value="ECO:0007669"/>
    <property type="project" value="TreeGrafter"/>
</dbReference>
<dbReference type="CDD" id="cd04396">
    <property type="entry name" value="RhoGAP_fSAC7_BAG7"/>
    <property type="match status" value="1"/>
</dbReference>
<evidence type="ECO:0000313" key="5">
    <source>
        <dbReference type="Proteomes" id="UP001373714"/>
    </source>
</evidence>
<dbReference type="GO" id="GO:0007165">
    <property type="term" value="P:signal transduction"/>
    <property type="evidence" value="ECO:0007669"/>
    <property type="project" value="InterPro"/>
</dbReference>
<dbReference type="PANTHER" id="PTHR15228">
    <property type="entry name" value="SPERMATHECAL PHYSIOLOGY VARIANT"/>
    <property type="match status" value="1"/>
</dbReference>
<dbReference type="Gene3D" id="1.10.555.10">
    <property type="entry name" value="Rho GTPase activation protein"/>
    <property type="match status" value="1"/>
</dbReference>
<dbReference type="Proteomes" id="UP001373714">
    <property type="component" value="Unassembled WGS sequence"/>
</dbReference>
<feature type="compositionally biased region" description="Polar residues" evidence="2">
    <location>
        <begin position="502"/>
        <end position="517"/>
    </location>
</feature>
<keyword evidence="1" id="KW-0343">GTPase activation</keyword>
<feature type="compositionally biased region" description="Low complexity" evidence="2">
    <location>
        <begin position="649"/>
        <end position="658"/>
    </location>
</feature>
<feature type="compositionally biased region" description="Polar residues" evidence="2">
    <location>
        <begin position="277"/>
        <end position="289"/>
    </location>
</feature>
<dbReference type="AlphaFoldDB" id="A0AAV9U3S3"/>
<accession>A0AAV9U3S3</accession>
<dbReference type="Pfam" id="PF00620">
    <property type="entry name" value="RhoGAP"/>
    <property type="match status" value="1"/>
</dbReference>
<comment type="caution">
    <text evidence="4">The sequence shown here is derived from an EMBL/GenBank/DDBJ whole genome shotgun (WGS) entry which is preliminary data.</text>
</comment>
<feature type="compositionally biased region" description="Polar residues" evidence="2">
    <location>
        <begin position="442"/>
        <end position="463"/>
    </location>
</feature>
<feature type="compositionally biased region" description="Low complexity" evidence="2">
    <location>
        <begin position="393"/>
        <end position="407"/>
    </location>
</feature>
<organism evidence="4 5">
    <name type="scientific">Orbilia blumenaviensis</name>
    <dbReference type="NCBI Taxonomy" id="1796055"/>
    <lineage>
        <taxon>Eukaryota</taxon>
        <taxon>Fungi</taxon>
        <taxon>Dikarya</taxon>
        <taxon>Ascomycota</taxon>
        <taxon>Pezizomycotina</taxon>
        <taxon>Orbiliomycetes</taxon>
        <taxon>Orbiliales</taxon>
        <taxon>Orbiliaceae</taxon>
        <taxon>Orbilia</taxon>
    </lineage>
</organism>
<dbReference type="GO" id="GO:0060237">
    <property type="term" value="P:regulation of fungal-type cell wall organization"/>
    <property type="evidence" value="ECO:0007669"/>
    <property type="project" value="TreeGrafter"/>
</dbReference>
<protein>
    <recommendedName>
        <fullName evidence="3">Rho-GAP domain-containing protein</fullName>
    </recommendedName>
</protein>
<dbReference type="PROSITE" id="PS50238">
    <property type="entry name" value="RHOGAP"/>
    <property type="match status" value="1"/>
</dbReference>
<evidence type="ECO:0000313" key="4">
    <source>
        <dbReference type="EMBL" id="KAK6332500.1"/>
    </source>
</evidence>
<dbReference type="GO" id="GO:0005096">
    <property type="term" value="F:GTPase activator activity"/>
    <property type="evidence" value="ECO:0007669"/>
    <property type="project" value="UniProtKB-KW"/>
</dbReference>
<evidence type="ECO:0000259" key="3">
    <source>
        <dbReference type="PROSITE" id="PS50238"/>
    </source>
</evidence>
<dbReference type="SUPFAM" id="SSF48350">
    <property type="entry name" value="GTPase activation domain, GAP"/>
    <property type="match status" value="1"/>
</dbReference>
<feature type="compositionally biased region" description="Low complexity" evidence="2">
    <location>
        <begin position="518"/>
        <end position="537"/>
    </location>
</feature>
<dbReference type="EMBL" id="JAVHNS010000017">
    <property type="protein sequence ID" value="KAK6332500.1"/>
    <property type="molecule type" value="Genomic_DNA"/>
</dbReference>
<feature type="compositionally biased region" description="Low complexity" evidence="2">
    <location>
        <begin position="673"/>
        <end position="684"/>
    </location>
</feature>
<feature type="compositionally biased region" description="Polar residues" evidence="2">
    <location>
        <begin position="703"/>
        <end position="722"/>
    </location>
</feature>
<proteinExistence type="predicted"/>
<dbReference type="SMART" id="SM00324">
    <property type="entry name" value="RhoGAP"/>
    <property type="match status" value="1"/>
</dbReference>
<keyword evidence="5" id="KW-1185">Reference proteome</keyword>
<gene>
    <name evidence="4" type="ORF">TWF730_004166</name>
</gene>
<feature type="compositionally biased region" description="Low complexity" evidence="2">
    <location>
        <begin position="596"/>
        <end position="622"/>
    </location>
</feature>
<feature type="compositionally biased region" description="Basic and acidic residues" evidence="2">
    <location>
        <begin position="261"/>
        <end position="274"/>
    </location>
</feature>
<dbReference type="PANTHER" id="PTHR15228:SF25">
    <property type="entry name" value="F-BAR DOMAIN-CONTAINING PROTEIN"/>
    <property type="match status" value="1"/>
</dbReference>
<dbReference type="InterPro" id="IPR000198">
    <property type="entry name" value="RhoGAP_dom"/>
</dbReference>
<dbReference type="InterPro" id="IPR051025">
    <property type="entry name" value="RhoGAP"/>
</dbReference>
<feature type="compositionally biased region" description="Low complexity" evidence="2">
    <location>
        <begin position="315"/>
        <end position="334"/>
    </location>
</feature>
<dbReference type="InterPro" id="IPR008936">
    <property type="entry name" value="Rho_GTPase_activation_prot"/>
</dbReference>
<sequence length="777" mass="83492">MTSAAGGHPFTSPASPPTKASLASWWDKFKKGNPKKEEPKEGPPGIFGVPLQESIKYAKVAISMNDQHGNSFIYGYIPIVIAKCGVFLKDKATDVEGIFRLSGSAKRIKDLQVVFNSPDKYGKGLDWAGYTVHDAANILRRYLNQLPEPIIPLDYYDKFRQPLSGGGTIDDAEAIKTYQRLISELPPLNRQLLLYILDLLAVFSSKADVNLMPAANLAAIFQPGIISHPDHEMSPADYRLSQDVLIFLILNQDNFLLGMRGSDDNEDHHDDKVPSEGYQSSDPRSQSKNGVDRHPSNASAGAESVKKFGLQRRGSTSSIQSASSPTVTPSTALSRRMTLPAKSRSPSVTTPTFPPRTPQSPRMPASPRFPERGQMHEGISPEQEVPDSVPEKAATTTTKAAPTGTATEQATDKPDGPRQPSSHGERTTSEFSEMVSPVEPPTDNNDSQLPQGPTEPSTTSTMQPPLRTPTKEKGFSSYFARSPGSESERKTSNKLRKKRIPGSQNPSAESSTASLNGATAHPPITAAHHIPPAANPISQQPPLLPISASPPNDLPALNTKTPSFQANIQASTPTDPHSRQLEPPASSVPHGRGVPSASTSSLVQQVSQTPSQASSLSSQSSQPEEGKAGEKTKHKSIWRKSAQKLNLGTAQATAQATADKLSGLISPPFVKPLNSNGSMNSLNSKGRRRSHSVGEQAGEASKEVSTLPQRGASASGQHTPNVENLGAIGWLQKKINDRKEKVERVEKERDPSAGPAQFPMLPTTPIAEVETPVSPKR</sequence>
<reference evidence="4 5" key="1">
    <citation type="submission" date="2019-10" db="EMBL/GenBank/DDBJ databases">
        <authorList>
            <person name="Palmer J.M."/>
        </authorList>
    </citation>
    <scope>NUCLEOTIDE SEQUENCE [LARGE SCALE GENOMIC DNA]</scope>
    <source>
        <strain evidence="4 5">TWF730</strain>
    </source>
</reference>
<feature type="compositionally biased region" description="Basic and acidic residues" evidence="2">
    <location>
        <begin position="734"/>
        <end position="751"/>
    </location>
</feature>
<evidence type="ECO:0000256" key="2">
    <source>
        <dbReference type="SAM" id="MobiDB-lite"/>
    </source>
</evidence>
<feature type="domain" description="Rho-GAP" evidence="3">
    <location>
        <begin position="62"/>
        <end position="256"/>
    </location>
</feature>
<feature type="region of interest" description="Disordered" evidence="2">
    <location>
        <begin position="261"/>
        <end position="777"/>
    </location>
</feature>
<name>A0AAV9U3S3_9PEZI</name>
<feature type="compositionally biased region" description="Basic residues" evidence="2">
    <location>
        <begin position="632"/>
        <end position="642"/>
    </location>
</feature>
<feature type="compositionally biased region" description="Polar residues" evidence="2">
    <location>
        <begin position="558"/>
        <end position="575"/>
    </location>
</feature>